<dbReference type="SUPFAM" id="SSF54427">
    <property type="entry name" value="NTF2-like"/>
    <property type="match status" value="2"/>
</dbReference>
<dbReference type="InterPro" id="IPR032710">
    <property type="entry name" value="NTF2-like_dom_sf"/>
</dbReference>
<keyword evidence="1" id="KW-0614">Plasmid</keyword>
<dbReference type="Gene3D" id="3.10.450.50">
    <property type="match status" value="1"/>
</dbReference>
<reference evidence="1 2" key="1">
    <citation type="submission" date="2020-10" db="EMBL/GenBank/DDBJ databases">
        <title>Complete genome sequence of Cupriavidus basilensis CCUG 49340T.</title>
        <authorList>
            <person name="Salva-Serra F."/>
            <person name="Donoso R.A."/>
            <person name="Cho K.H."/>
            <person name="Yoo J.A."/>
            <person name="Lee K."/>
            <person name="Yoon S.-H."/>
            <person name="Perez-Pantoja D."/>
            <person name="Moore E.R.B."/>
        </authorList>
    </citation>
    <scope>NUCLEOTIDE SEQUENCE [LARGE SCALE GENOMIC DNA]</scope>
    <source>
        <strain evidence="2">CCUG 49340</strain>
        <plasmid evidence="1 2">pRK1-1</plasmid>
    </source>
</reference>
<dbReference type="AlphaFoldDB" id="A0A643G4S7"/>
<evidence type="ECO:0000313" key="2">
    <source>
        <dbReference type="Proteomes" id="UP000397656"/>
    </source>
</evidence>
<dbReference type="GeneID" id="98406454"/>
<dbReference type="Proteomes" id="UP000397656">
    <property type="component" value="Plasmid pRK1-1"/>
</dbReference>
<gene>
    <name evidence="1" type="ORF">F7R26_036385</name>
</gene>
<dbReference type="InterPro" id="IPR037401">
    <property type="entry name" value="SnoaL-like"/>
</dbReference>
<protein>
    <submittedName>
        <fullName evidence="1">Nuclear transport factor 2 family protein</fullName>
    </submittedName>
</protein>
<dbReference type="Pfam" id="PF13577">
    <property type="entry name" value="SnoaL_4"/>
    <property type="match status" value="1"/>
</dbReference>
<evidence type="ECO:0000313" key="1">
    <source>
        <dbReference type="EMBL" id="QOT81846.1"/>
    </source>
</evidence>
<dbReference type="RefSeq" id="WP_081050243.1">
    <property type="nucleotide sequence ID" value="NZ_CP062805.1"/>
</dbReference>
<name>A0A643G4S7_9BURK</name>
<organism evidence="1 2">
    <name type="scientific">Cupriavidus basilensis</name>
    <dbReference type="NCBI Taxonomy" id="68895"/>
    <lineage>
        <taxon>Bacteria</taxon>
        <taxon>Pseudomonadati</taxon>
        <taxon>Pseudomonadota</taxon>
        <taxon>Betaproteobacteria</taxon>
        <taxon>Burkholderiales</taxon>
        <taxon>Burkholderiaceae</taxon>
        <taxon>Cupriavidus</taxon>
    </lineage>
</organism>
<proteinExistence type="predicted"/>
<sequence>MSSTVTRHQLLDLLAAFCDTWAGRPSMPAEDLLADAVELFSSHRGHFRGAHDVLGALASDFPGLEAVHIAATNRVPRAYGSESMVSAYFHGEARQSAGNAEAVAFGGVVILSFESQGSRARIREIRIQLHWVHGESARLTGWQLPPTDRAWQPGDPPAVVVSELDAPWHRIPVSELATSNEEAAAEAWFRYAWALDQADFVLFGQCFSEDAEAELTPMGHLKGRRELMATLKAFRLPWPWMQHYGEPLQVEIQSDGSSAALLLGRVMPGRTTTPENKPLYGAHYRIQLIKDDGETWRIGQMAYVPGWFSV</sequence>
<accession>A0A643G4S7</accession>
<geneLocation type="plasmid" evidence="1 2">
    <name>pRK1-1</name>
</geneLocation>
<dbReference type="EMBL" id="CP062805">
    <property type="protein sequence ID" value="QOT81846.1"/>
    <property type="molecule type" value="Genomic_DNA"/>
</dbReference>